<dbReference type="InterPro" id="IPR001849">
    <property type="entry name" value="PH_domain"/>
</dbReference>
<sequence length="183" mass="20731">MTSGEEKKEWIGVLKKRVDVLESKAEYDPDEEIVVTLAGGDSGVGVSGTDAGAVVKRNGEKKVRVCARGDQQPSSSYDDSYFPTLRTDLLKLILANAVRKQHHIEFLDITAAYLNADLPSDTELYIPPPTMKIIKTKLNPNQRVVYRLKKALFDLRSSGLLWFQVLKRFLDWVSKEEMIYHVF</sequence>
<reference evidence="2" key="1">
    <citation type="submission" date="2023-04" db="EMBL/GenBank/DDBJ databases">
        <title>Ambrosiozyma monospora NBRC 1965.</title>
        <authorList>
            <person name="Ichikawa N."/>
            <person name="Sato H."/>
            <person name="Tonouchi N."/>
        </authorList>
    </citation>
    <scope>NUCLEOTIDE SEQUENCE</scope>
    <source>
        <strain evidence="2">NBRC 1965</strain>
    </source>
</reference>
<dbReference type="OrthoDB" id="4064460at2759"/>
<feature type="domain" description="PH" evidence="1">
    <location>
        <begin position="1"/>
        <end position="19"/>
    </location>
</feature>
<dbReference type="EMBL" id="BSXU01018962">
    <property type="protein sequence ID" value="GME85989.1"/>
    <property type="molecule type" value="Genomic_DNA"/>
</dbReference>
<evidence type="ECO:0000259" key="1">
    <source>
        <dbReference type="PROSITE" id="PS50003"/>
    </source>
</evidence>
<dbReference type="InterPro" id="IPR013103">
    <property type="entry name" value="RVT_2"/>
</dbReference>
<dbReference type="Proteomes" id="UP001165063">
    <property type="component" value="Unassembled WGS sequence"/>
</dbReference>
<accession>A0A9W6T7K2</accession>
<dbReference type="Pfam" id="PF07727">
    <property type="entry name" value="RVT_2"/>
    <property type="match status" value="1"/>
</dbReference>
<keyword evidence="3" id="KW-1185">Reference proteome</keyword>
<dbReference type="PROSITE" id="PS50003">
    <property type="entry name" value="PH_DOMAIN"/>
    <property type="match status" value="1"/>
</dbReference>
<organism evidence="2 3">
    <name type="scientific">Ambrosiozyma monospora</name>
    <name type="common">Yeast</name>
    <name type="synonym">Endomycopsis monosporus</name>
    <dbReference type="NCBI Taxonomy" id="43982"/>
    <lineage>
        <taxon>Eukaryota</taxon>
        <taxon>Fungi</taxon>
        <taxon>Dikarya</taxon>
        <taxon>Ascomycota</taxon>
        <taxon>Saccharomycotina</taxon>
        <taxon>Pichiomycetes</taxon>
        <taxon>Pichiales</taxon>
        <taxon>Pichiaceae</taxon>
        <taxon>Ambrosiozyma</taxon>
    </lineage>
</organism>
<comment type="caution">
    <text evidence="2">The sequence shown here is derived from an EMBL/GenBank/DDBJ whole genome shotgun (WGS) entry which is preliminary data.</text>
</comment>
<proteinExistence type="predicted"/>
<dbReference type="AlphaFoldDB" id="A0A9W6T7K2"/>
<protein>
    <submittedName>
        <fullName evidence="2">Unnamed protein product</fullName>
    </submittedName>
</protein>
<evidence type="ECO:0000313" key="3">
    <source>
        <dbReference type="Proteomes" id="UP001165063"/>
    </source>
</evidence>
<gene>
    <name evidence="2" type="ORF">Amon01_001023000</name>
</gene>
<evidence type="ECO:0000313" key="2">
    <source>
        <dbReference type="EMBL" id="GME85989.1"/>
    </source>
</evidence>
<name>A0A9W6T7K2_AMBMO</name>